<gene>
    <name evidence="5" type="primary">darP</name>
    <name evidence="7" type="ORF">BTA35_0213305</name>
</gene>
<comment type="subcellular location">
    <subcellularLocation>
        <location evidence="5">Cytoplasm</location>
    </subcellularLocation>
    <text evidence="5">Associates with late stage pre-50S ribosomal subunits.</text>
</comment>
<dbReference type="InterPro" id="IPR023153">
    <property type="entry name" value="DarP_sf"/>
</dbReference>
<dbReference type="GO" id="GO:0005829">
    <property type="term" value="C:cytosol"/>
    <property type="evidence" value="ECO:0007669"/>
    <property type="project" value="TreeGrafter"/>
</dbReference>
<evidence type="ECO:0000313" key="8">
    <source>
        <dbReference type="Proteomes" id="UP000190064"/>
    </source>
</evidence>
<feature type="region of interest" description="Disordered" evidence="6">
    <location>
        <begin position="1"/>
        <end position="22"/>
    </location>
</feature>
<dbReference type="SUPFAM" id="SSF158710">
    <property type="entry name" value="PSPTO4464-like"/>
    <property type="match status" value="1"/>
</dbReference>
<dbReference type="PANTHER" id="PTHR38101">
    <property type="entry name" value="UPF0307 PROTEIN YJGA"/>
    <property type="match status" value="1"/>
</dbReference>
<dbReference type="PANTHER" id="PTHR38101:SF1">
    <property type="entry name" value="UPF0307 PROTEIN YJGA"/>
    <property type="match status" value="1"/>
</dbReference>
<dbReference type="NCBIfam" id="NF003593">
    <property type="entry name" value="PRK05255.1-1"/>
    <property type="match status" value="1"/>
</dbReference>
<dbReference type="GO" id="GO:0043022">
    <property type="term" value="F:ribosome binding"/>
    <property type="evidence" value="ECO:0007669"/>
    <property type="project" value="UniProtKB-UniRule"/>
</dbReference>
<keyword evidence="1 5" id="KW-0963">Cytoplasm</keyword>
<feature type="compositionally biased region" description="Acidic residues" evidence="6">
    <location>
        <begin position="1"/>
        <end position="14"/>
    </location>
</feature>
<dbReference type="Pfam" id="PF04751">
    <property type="entry name" value="DarP"/>
    <property type="match status" value="1"/>
</dbReference>
<accession>A0A1T1H9I7</accession>
<evidence type="ECO:0000256" key="3">
    <source>
        <dbReference type="ARBA" id="ARBA00022730"/>
    </source>
</evidence>
<dbReference type="PIRSF" id="PIRSF016183">
    <property type="entry name" value="UCP016183"/>
    <property type="match status" value="1"/>
</dbReference>
<protein>
    <recommendedName>
        <fullName evidence="5">Dual-action ribosomal maturation protein DarP</fullName>
    </recommendedName>
    <alternativeName>
        <fullName evidence="5">Large ribosomal subunit assembly factor DarP</fullName>
    </alternativeName>
</protein>
<keyword evidence="2 5" id="KW-0690">Ribosome biogenesis</keyword>
<keyword evidence="3 5" id="KW-0699">rRNA-binding</keyword>
<dbReference type="GO" id="GO:0019843">
    <property type="term" value="F:rRNA binding"/>
    <property type="evidence" value="ECO:0007669"/>
    <property type="project" value="UniProtKB-UniRule"/>
</dbReference>
<dbReference type="Gene3D" id="1.10.60.30">
    <property type="entry name" value="PSPTO4464-like domains"/>
    <property type="match status" value="2"/>
</dbReference>
<dbReference type="EMBL" id="MTSD02000006">
    <property type="protein sequence ID" value="OOV86475.1"/>
    <property type="molecule type" value="Genomic_DNA"/>
</dbReference>
<evidence type="ECO:0000313" key="7">
    <source>
        <dbReference type="EMBL" id="OOV86475.1"/>
    </source>
</evidence>
<proteinExistence type="inferred from homology"/>
<dbReference type="GO" id="GO:1902626">
    <property type="term" value="P:assembly of large subunit precursor of preribosome"/>
    <property type="evidence" value="ECO:0007669"/>
    <property type="project" value="UniProtKB-UniRule"/>
</dbReference>
<comment type="caution">
    <text evidence="7">The sequence shown here is derived from an EMBL/GenBank/DDBJ whole genome shotgun (WGS) entry which is preliminary data.</text>
</comment>
<keyword evidence="8" id="KW-1185">Reference proteome</keyword>
<name>A0A1T1H9I7_OCELI</name>
<evidence type="ECO:0000256" key="2">
    <source>
        <dbReference type="ARBA" id="ARBA00022517"/>
    </source>
</evidence>
<reference evidence="7" key="1">
    <citation type="submission" date="2017-02" db="EMBL/GenBank/DDBJ databases">
        <title>Draft Genome Sequence of the Salt Water Bacterium Oceanospirillum linum ATCC 11336.</title>
        <authorList>
            <person name="Trachtenberg A.M."/>
            <person name="Carney J.G."/>
            <person name="Linnane J.D."/>
            <person name="Rheaume B.A."/>
            <person name="Pitts N.L."/>
            <person name="Mykles D.L."/>
            <person name="Maclea K.S."/>
        </authorList>
    </citation>
    <scope>NUCLEOTIDE SEQUENCE [LARGE SCALE GENOMIC DNA]</scope>
    <source>
        <strain evidence="7">ATCC 11336</strain>
    </source>
</reference>
<dbReference type="STRING" id="966.BTA35_0213305"/>
<dbReference type="RefSeq" id="WP_078320294.1">
    <property type="nucleotide sequence ID" value="NZ_FXTS01000007.1"/>
</dbReference>
<keyword evidence="4 5" id="KW-0694">RNA-binding</keyword>
<evidence type="ECO:0000256" key="6">
    <source>
        <dbReference type="SAM" id="MobiDB-lite"/>
    </source>
</evidence>
<evidence type="ECO:0000256" key="5">
    <source>
        <dbReference type="HAMAP-Rule" id="MF_00765"/>
    </source>
</evidence>
<evidence type="ECO:0000256" key="4">
    <source>
        <dbReference type="ARBA" id="ARBA00022884"/>
    </source>
</evidence>
<dbReference type="AlphaFoldDB" id="A0A1T1H9I7"/>
<evidence type="ECO:0000256" key="1">
    <source>
        <dbReference type="ARBA" id="ARBA00022490"/>
    </source>
</evidence>
<dbReference type="Proteomes" id="UP000190064">
    <property type="component" value="Unassembled WGS sequence"/>
</dbReference>
<dbReference type="CDD" id="cd16331">
    <property type="entry name" value="YjgA-like"/>
    <property type="match status" value="1"/>
</dbReference>
<sequence length="171" mass="20140">MTDQIQEDYEEFEEGPSKSQIKREMKALQEMGAKLLTLNADQVKQLPLSDEMLAAIDESRRIRSHEAQRRHLQYIGKVMRREDTEAIAERIALFDTTSEAYNRQFHMLEHWRDRLIAEGDDVLNALVEEKPETDRQMMRQLIRTAQKELKNEKPPAAARKIFRSLREIFGL</sequence>
<dbReference type="InterPro" id="IPR006839">
    <property type="entry name" value="DarP"/>
</dbReference>
<comment type="similarity">
    <text evidence="5">Belongs to the DarP family.</text>
</comment>
<organism evidence="7 8">
    <name type="scientific">Oceanospirillum linum</name>
    <dbReference type="NCBI Taxonomy" id="966"/>
    <lineage>
        <taxon>Bacteria</taxon>
        <taxon>Pseudomonadati</taxon>
        <taxon>Pseudomonadota</taxon>
        <taxon>Gammaproteobacteria</taxon>
        <taxon>Oceanospirillales</taxon>
        <taxon>Oceanospirillaceae</taxon>
        <taxon>Oceanospirillum</taxon>
    </lineage>
</organism>
<dbReference type="HAMAP" id="MF_00765">
    <property type="entry name" value="DarP"/>
    <property type="match status" value="1"/>
</dbReference>
<comment type="function">
    <text evidence="5">Member of a network of 50S ribosomal subunit biogenesis factors which assembles along the 30S-50S interface, preventing incorrect 23S rRNA structures from forming. Promotes peptidyl transferase center (PTC) maturation.</text>
</comment>